<comment type="subcellular location">
    <subcellularLocation>
        <location evidence="1">Cell membrane</location>
        <topology evidence="1">Single-pass type I membrane protein</topology>
    </subcellularLocation>
</comment>
<dbReference type="InterPro" id="IPR008266">
    <property type="entry name" value="Tyr_kinase_AS"/>
</dbReference>
<keyword evidence="8 17" id="KW-0067">ATP-binding</keyword>
<dbReference type="SUPFAM" id="SSF56112">
    <property type="entry name" value="Protein kinase-like (PK-like)"/>
    <property type="match status" value="1"/>
</dbReference>
<feature type="disulfide bond" evidence="16">
    <location>
        <begin position="193"/>
        <end position="208"/>
    </location>
</feature>
<dbReference type="Gene3D" id="4.10.400.10">
    <property type="entry name" value="Low-density Lipoprotein Receptor"/>
    <property type="match status" value="1"/>
</dbReference>
<dbReference type="InterPro" id="IPR001245">
    <property type="entry name" value="Ser-Thr/Tyr_kinase_cat_dom"/>
</dbReference>
<dbReference type="InterPro" id="IPR011009">
    <property type="entry name" value="Kinase-like_dom_sf"/>
</dbReference>
<dbReference type="InterPro" id="IPR000719">
    <property type="entry name" value="Prot_kinase_dom"/>
</dbReference>
<accession>A0A8S4PHM9</accession>
<dbReference type="InterPro" id="IPR023415">
    <property type="entry name" value="LDLR_class-A_CS"/>
</dbReference>
<evidence type="ECO:0000256" key="2">
    <source>
        <dbReference type="ARBA" id="ARBA00022475"/>
    </source>
</evidence>
<dbReference type="GO" id="GO:0005524">
    <property type="term" value="F:ATP binding"/>
    <property type="evidence" value="ECO:0007669"/>
    <property type="project" value="UniProtKB-UniRule"/>
</dbReference>
<evidence type="ECO:0000256" key="17">
    <source>
        <dbReference type="PROSITE-ProRule" id="PRU10141"/>
    </source>
</evidence>
<feature type="region of interest" description="Disordered" evidence="19">
    <location>
        <begin position="1193"/>
        <end position="1242"/>
    </location>
</feature>
<evidence type="ECO:0000313" key="24">
    <source>
        <dbReference type="EMBL" id="CAH1792545.1"/>
    </source>
</evidence>
<feature type="domain" description="Protein kinase" evidence="22">
    <location>
        <begin position="847"/>
        <end position="1123"/>
    </location>
</feature>
<reference evidence="24" key="1">
    <citation type="submission" date="2022-03" db="EMBL/GenBank/DDBJ databases">
        <authorList>
            <person name="Martin C."/>
        </authorList>
    </citation>
    <scope>NUCLEOTIDE SEQUENCE</scope>
</reference>
<proteinExistence type="inferred from homology"/>
<organism evidence="24 25">
    <name type="scientific">Owenia fusiformis</name>
    <name type="common">Polychaete worm</name>
    <dbReference type="NCBI Taxonomy" id="6347"/>
    <lineage>
        <taxon>Eukaryota</taxon>
        <taxon>Metazoa</taxon>
        <taxon>Spiralia</taxon>
        <taxon>Lophotrochozoa</taxon>
        <taxon>Annelida</taxon>
        <taxon>Polychaeta</taxon>
        <taxon>Sedentaria</taxon>
        <taxon>Canalipalpata</taxon>
        <taxon>Sabellida</taxon>
        <taxon>Oweniida</taxon>
        <taxon>Oweniidae</taxon>
        <taxon>Owenia</taxon>
    </lineage>
</organism>
<dbReference type="Proteomes" id="UP000749559">
    <property type="component" value="Unassembled WGS sequence"/>
</dbReference>
<dbReference type="Gene3D" id="1.10.510.10">
    <property type="entry name" value="Transferase(Phosphotransferase) domain 1"/>
    <property type="match status" value="1"/>
</dbReference>
<dbReference type="GO" id="GO:0043235">
    <property type="term" value="C:receptor complex"/>
    <property type="evidence" value="ECO:0007669"/>
    <property type="project" value="TreeGrafter"/>
</dbReference>
<dbReference type="Gene3D" id="3.30.200.20">
    <property type="entry name" value="Phosphorylase Kinase, domain 1"/>
    <property type="match status" value="1"/>
</dbReference>
<evidence type="ECO:0000256" key="16">
    <source>
        <dbReference type="PROSITE-ProRule" id="PRU00124"/>
    </source>
</evidence>
<dbReference type="SUPFAM" id="SSF49899">
    <property type="entry name" value="Concanavalin A-like lectins/glucanases"/>
    <property type="match status" value="2"/>
</dbReference>
<evidence type="ECO:0000256" key="19">
    <source>
        <dbReference type="SAM" id="MobiDB-lite"/>
    </source>
</evidence>
<name>A0A8S4PHM9_OWEFU</name>
<feature type="domain" description="MAM" evidence="23">
    <location>
        <begin position="215"/>
        <end position="393"/>
    </location>
</feature>
<evidence type="ECO:0000256" key="15">
    <source>
        <dbReference type="ARBA" id="ARBA00051243"/>
    </source>
</evidence>
<dbReference type="CDD" id="cd05036">
    <property type="entry name" value="PTKc_ALK_LTK"/>
    <property type="match status" value="1"/>
</dbReference>
<dbReference type="InterPro" id="IPR020635">
    <property type="entry name" value="Tyr_kinase_cat_dom"/>
</dbReference>
<dbReference type="GO" id="GO:0007169">
    <property type="term" value="P:cell surface receptor protein tyrosine kinase signaling pathway"/>
    <property type="evidence" value="ECO:0007669"/>
    <property type="project" value="InterPro"/>
</dbReference>
<dbReference type="PRINTS" id="PR00109">
    <property type="entry name" value="TYRKINASE"/>
</dbReference>
<keyword evidence="4 18" id="KW-0812">Transmembrane</keyword>
<keyword evidence="25" id="KW-1185">Reference proteome</keyword>
<dbReference type="Gene3D" id="2.60.120.200">
    <property type="match status" value="2"/>
</dbReference>
<keyword evidence="3" id="KW-0808">Transferase</keyword>
<evidence type="ECO:0000259" key="22">
    <source>
        <dbReference type="PROSITE" id="PS50011"/>
    </source>
</evidence>
<dbReference type="PROSITE" id="PS01209">
    <property type="entry name" value="LDLRA_1"/>
    <property type="match status" value="1"/>
</dbReference>
<evidence type="ECO:0000256" key="14">
    <source>
        <dbReference type="ARBA" id="ARBA00023180"/>
    </source>
</evidence>
<keyword evidence="6 17" id="KW-0547">Nucleotide-binding</keyword>
<dbReference type="CDD" id="cd06263">
    <property type="entry name" value="MAM"/>
    <property type="match status" value="1"/>
</dbReference>
<dbReference type="InterPro" id="IPR013320">
    <property type="entry name" value="ConA-like_dom_sf"/>
</dbReference>
<feature type="compositionally biased region" description="Polar residues" evidence="19">
    <location>
        <begin position="1294"/>
        <end position="1309"/>
    </location>
</feature>
<dbReference type="InterPro" id="IPR002172">
    <property type="entry name" value="LDrepeatLR_classA_rpt"/>
</dbReference>
<feature type="binding site" evidence="17">
    <location>
        <position position="881"/>
    </location>
    <ligand>
        <name>ATP</name>
        <dbReference type="ChEBI" id="CHEBI:30616"/>
    </ligand>
</feature>
<keyword evidence="18" id="KW-0597">Phosphoprotein</keyword>
<dbReference type="PROSITE" id="PS00107">
    <property type="entry name" value="PROTEIN_KINASE_ATP"/>
    <property type="match status" value="1"/>
</dbReference>
<dbReference type="FunFam" id="1.10.510.10:FF:000113">
    <property type="entry name" value="Tyrosine-protein kinase receptor"/>
    <property type="match status" value="1"/>
</dbReference>
<dbReference type="GO" id="GO:0045664">
    <property type="term" value="P:regulation of neuron differentiation"/>
    <property type="evidence" value="ECO:0007669"/>
    <property type="project" value="TreeGrafter"/>
</dbReference>
<dbReference type="SUPFAM" id="SSF57424">
    <property type="entry name" value="LDL receptor-like module"/>
    <property type="match status" value="1"/>
</dbReference>
<feature type="transmembrane region" description="Helical" evidence="20">
    <location>
        <begin position="761"/>
        <end position="787"/>
    </location>
</feature>
<keyword evidence="13 18" id="KW-0675">Receptor</keyword>
<dbReference type="EMBL" id="CAIIXF020000008">
    <property type="protein sequence ID" value="CAH1792545.1"/>
    <property type="molecule type" value="Genomic_DNA"/>
</dbReference>
<comment type="similarity">
    <text evidence="18">Belongs to the protein kinase superfamily. Tyr protein kinase family. Insulin receptor subfamily.</text>
</comment>
<dbReference type="EC" id="2.7.10.1" evidence="18"/>
<dbReference type="InterPro" id="IPR000998">
    <property type="entry name" value="MAM_dom"/>
</dbReference>
<dbReference type="InterPro" id="IPR017441">
    <property type="entry name" value="Protein_kinase_ATP_BS"/>
</dbReference>
<dbReference type="OrthoDB" id="98077at2759"/>
<dbReference type="InterPro" id="IPR002011">
    <property type="entry name" value="Tyr_kinase_rcpt_2_CS"/>
</dbReference>
<keyword evidence="5 21" id="KW-0732">Signal</keyword>
<dbReference type="PROSITE" id="PS00239">
    <property type="entry name" value="RECEPTOR_TYR_KIN_II"/>
    <property type="match status" value="1"/>
</dbReference>
<evidence type="ECO:0000256" key="12">
    <source>
        <dbReference type="ARBA" id="ARBA00023157"/>
    </source>
</evidence>
<dbReference type="SMART" id="SM00219">
    <property type="entry name" value="TyrKc"/>
    <property type="match status" value="1"/>
</dbReference>
<dbReference type="CDD" id="cd00112">
    <property type="entry name" value="LDLa"/>
    <property type="match status" value="1"/>
</dbReference>
<evidence type="ECO:0000256" key="20">
    <source>
        <dbReference type="SAM" id="Phobius"/>
    </source>
</evidence>
<sequence length="1319" mass="146422">MTFRSLITVCIVSNLGLLLAMKCTFEKKCLWDLNGGVGFNIRKARFSRDGPKQDFSRGNRDGQYAIVTSKKRRASMQSPWFGDTIPKCKLQFYAHITPGNNSISVRKDDGETLWTLKPKFNTARWREYNITIGQMTEPFRLIIEASRDRKKGYVAIDQIKMVDCDPDLTRDEMCSLEEFYCNTTGCIHHSRVCDINMDCVYGEDEANCDYLPVHSRCTFDKDWCGWHNIGRKGTNWSRSNGDHFLNDPKDRLTGPANDHTMKNKTGYFLHFDASTEQQMLEGKVVESETFDPPPQIVYDQNSPYYNTCRVQFYYHMFGPHTQTLELVVNSKQFNIPKVIMEKSHKNEDRWRRESIPLPKLTERYSLRFIATKGYRYLGDIAVDDFSLTPECFLRVPSMVTAGPAIHYKDDENRTAEYEINTCGSQGNIGPTPLQCKSVYKYTNVNITVQTTPPFEGMQVWVVPETAKYSITALGASGGNGLKQQDMKLRRGAFAHAEFNFTEGEILYILVGQEGQTPCSQTSMLNRGICGGHEEYDSAVPGGGGGGGGGSFVFKMVDGELELLIVAAGGGGLAYRKGNKFGKESKKYNKGTNAATFEFGPGGGGGFNGTAVYPQAGSSLLEGGAGGINCPDVPQVMWAYGGFGGGGGGCTAGGGGGGFSGGPVSSTNDLERNGEGGKSYVHPSGNDVHIVHGANTEISGVVEIVVVDLMCHCEHLCQKQNGKYKCICRNNYIVAEDGSCQNASSLLMSRSVEMESISDTGMMIAIVVGSLVTLISISTCLVCIIKWVQRNNKKRIKAARLELLVGVNTDNQLNSLRPNAHLETNPNYDFCGDKCSFQDLREIPRDKLTLVKALGQGAFGEVYQGYLSDIPREPSDLPVAVKTLPALCTDQAEMDFLMEAVIMSKFQHKNIVRFIGVCFEKHPRFIILELLEGNDMKTFLRESRPKLDRPSPLSMPDLIKMSLDVSYGCQYLEANHFIHRDIAARNCLLTTKGPYRVAKIADFGMARDIYRADYYRKGGKAMLPVKWMPPEAFLDGIFTSKTDVWSFGILLWEVFTLGYMPYPGRGNQEVMQFVTNGGRLEAPDNCPAPIYGIMTDCWKSVAELRSNFTQIIERLGYCSQDPDVTSAALPIFFRPPSIEKDQTLMRPKDPDSHVLRVEANPTNKPHVSSNMESIEQILSCNNNESLLDCSRGLKTNQETPANNTENDLLLPQSYENSPRRKVTRKSNSPNASTGREHVPFRITNGDTSFVNRNLGGLNQSQVLTQNPIFNKSMSKLDPPVLTALSPEKKHHGRRNNFSNSNGFTPPSVEINTDDSGVDIS</sequence>
<dbReference type="PANTHER" id="PTHR24416">
    <property type="entry name" value="TYROSINE-PROTEIN KINASE RECEPTOR"/>
    <property type="match status" value="1"/>
</dbReference>
<evidence type="ECO:0000256" key="3">
    <source>
        <dbReference type="ARBA" id="ARBA00022679"/>
    </source>
</evidence>
<evidence type="ECO:0000256" key="10">
    <source>
        <dbReference type="ARBA" id="ARBA00023136"/>
    </source>
</evidence>
<evidence type="ECO:0000256" key="1">
    <source>
        <dbReference type="ARBA" id="ARBA00004251"/>
    </source>
</evidence>
<feature type="signal peptide" evidence="21">
    <location>
        <begin position="1"/>
        <end position="20"/>
    </location>
</feature>
<evidence type="ECO:0000256" key="6">
    <source>
        <dbReference type="ARBA" id="ARBA00022741"/>
    </source>
</evidence>
<evidence type="ECO:0000256" key="21">
    <source>
        <dbReference type="SAM" id="SignalP"/>
    </source>
</evidence>
<evidence type="ECO:0000256" key="5">
    <source>
        <dbReference type="ARBA" id="ARBA00022729"/>
    </source>
</evidence>
<keyword evidence="11" id="KW-0829">Tyrosine-protein kinase</keyword>
<dbReference type="Pfam" id="PF00629">
    <property type="entry name" value="MAM"/>
    <property type="match status" value="2"/>
</dbReference>
<keyword evidence="10 20" id="KW-0472">Membrane</keyword>
<evidence type="ECO:0000256" key="7">
    <source>
        <dbReference type="ARBA" id="ARBA00022777"/>
    </source>
</evidence>
<evidence type="ECO:0000256" key="4">
    <source>
        <dbReference type="ARBA" id="ARBA00022692"/>
    </source>
</evidence>
<dbReference type="Pfam" id="PF12810">
    <property type="entry name" value="ALK_LTK_GRD"/>
    <property type="match status" value="1"/>
</dbReference>
<evidence type="ECO:0000256" key="9">
    <source>
        <dbReference type="ARBA" id="ARBA00022989"/>
    </source>
</evidence>
<dbReference type="FunFam" id="3.30.200.20:FF:000117">
    <property type="entry name" value="Tyrosine-protein kinase receptor"/>
    <property type="match status" value="1"/>
</dbReference>
<dbReference type="PROSITE" id="PS50060">
    <property type="entry name" value="MAM_2"/>
    <property type="match status" value="2"/>
</dbReference>
<evidence type="ECO:0000256" key="8">
    <source>
        <dbReference type="ARBA" id="ARBA00022840"/>
    </source>
</evidence>
<dbReference type="PROSITE" id="PS50011">
    <property type="entry name" value="PROTEIN_KINASE_DOM"/>
    <property type="match status" value="1"/>
</dbReference>
<dbReference type="GO" id="GO:0005886">
    <property type="term" value="C:plasma membrane"/>
    <property type="evidence" value="ECO:0007669"/>
    <property type="project" value="UniProtKB-SubCell"/>
</dbReference>
<feature type="disulfide bond" evidence="16">
    <location>
        <begin position="181"/>
        <end position="199"/>
    </location>
</feature>
<dbReference type="Pfam" id="PF00057">
    <property type="entry name" value="Ldl_recept_a"/>
    <property type="match status" value="1"/>
</dbReference>
<dbReference type="PANTHER" id="PTHR24416:SF604">
    <property type="entry name" value="RECEPTOR PROTEIN-TYROSINE KINASE"/>
    <property type="match status" value="1"/>
</dbReference>
<dbReference type="Pfam" id="PF07714">
    <property type="entry name" value="PK_Tyr_Ser-Thr"/>
    <property type="match status" value="1"/>
</dbReference>
<evidence type="ECO:0000256" key="18">
    <source>
        <dbReference type="RuleBase" id="RU000312"/>
    </source>
</evidence>
<feature type="region of interest" description="Disordered" evidence="19">
    <location>
        <begin position="660"/>
        <end position="680"/>
    </location>
</feature>
<dbReference type="InterPro" id="IPR050122">
    <property type="entry name" value="RTK"/>
</dbReference>
<keyword evidence="14" id="KW-0325">Glycoprotein</keyword>
<evidence type="ECO:0000256" key="13">
    <source>
        <dbReference type="ARBA" id="ARBA00023170"/>
    </source>
</evidence>
<evidence type="ECO:0000259" key="23">
    <source>
        <dbReference type="PROSITE" id="PS50060"/>
    </source>
</evidence>
<dbReference type="FunFam" id="2.60.120.200:FF:000193">
    <property type="entry name" value="Tyrosine-protein kinase receptor"/>
    <property type="match status" value="1"/>
</dbReference>
<feature type="compositionally biased region" description="Polar residues" evidence="19">
    <location>
        <begin position="1193"/>
        <end position="1205"/>
    </location>
</feature>
<dbReference type="SMART" id="SM00192">
    <property type="entry name" value="LDLa"/>
    <property type="match status" value="1"/>
</dbReference>
<dbReference type="GO" id="GO:0004714">
    <property type="term" value="F:transmembrane receptor protein tyrosine kinase activity"/>
    <property type="evidence" value="ECO:0007669"/>
    <property type="project" value="UniProtKB-EC"/>
</dbReference>
<evidence type="ECO:0000313" key="25">
    <source>
        <dbReference type="Proteomes" id="UP000749559"/>
    </source>
</evidence>
<dbReference type="PROSITE" id="PS50068">
    <property type="entry name" value="LDLRA_2"/>
    <property type="match status" value="1"/>
</dbReference>
<keyword evidence="2" id="KW-1003">Cell membrane</keyword>
<dbReference type="SMART" id="SM00137">
    <property type="entry name" value="MAM"/>
    <property type="match status" value="2"/>
</dbReference>
<feature type="domain" description="MAM" evidence="23">
    <location>
        <begin position="21"/>
        <end position="166"/>
    </location>
</feature>
<keyword evidence="9 20" id="KW-1133">Transmembrane helix</keyword>
<feature type="disulfide bond" evidence="16">
    <location>
        <begin position="174"/>
        <end position="186"/>
    </location>
</feature>
<dbReference type="InterPro" id="IPR036055">
    <property type="entry name" value="LDL_receptor-like_sf"/>
</dbReference>
<comment type="caution">
    <text evidence="24">The sequence shown here is derived from an EMBL/GenBank/DDBJ whole genome shotgun (WGS) entry which is preliminary data.</text>
</comment>
<evidence type="ECO:0000256" key="11">
    <source>
        <dbReference type="ARBA" id="ARBA00023137"/>
    </source>
</evidence>
<comment type="catalytic activity">
    <reaction evidence="15 18">
        <text>L-tyrosyl-[protein] + ATP = O-phospho-L-tyrosyl-[protein] + ADP + H(+)</text>
        <dbReference type="Rhea" id="RHEA:10596"/>
        <dbReference type="Rhea" id="RHEA-COMP:10136"/>
        <dbReference type="Rhea" id="RHEA-COMP:20101"/>
        <dbReference type="ChEBI" id="CHEBI:15378"/>
        <dbReference type="ChEBI" id="CHEBI:30616"/>
        <dbReference type="ChEBI" id="CHEBI:46858"/>
        <dbReference type="ChEBI" id="CHEBI:61978"/>
        <dbReference type="ChEBI" id="CHEBI:456216"/>
        <dbReference type="EC" id="2.7.10.1"/>
    </reaction>
</comment>
<protein>
    <recommendedName>
        <fullName evidence="18">Tyrosine-protein kinase receptor</fullName>
        <ecNumber evidence="18">2.7.10.1</ecNumber>
    </recommendedName>
</protein>
<dbReference type="PROSITE" id="PS00109">
    <property type="entry name" value="PROTEIN_KINASE_TYR"/>
    <property type="match status" value="1"/>
</dbReference>
<feature type="chain" id="PRO_5035809298" description="Tyrosine-protein kinase receptor" evidence="21">
    <location>
        <begin position="21"/>
        <end position="1319"/>
    </location>
</feature>
<keyword evidence="12 16" id="KW-1015">Disulfide bond</keyword>
<feature type="compositionally biased region" description="Acidic residues" evidence="19">
    <location>
        <begin position="1310"/>
        <end position="1319"/>
    </location>
</feature>
<feature type="region of interest" description="Disordered" evidence="19">
    <location>
        <begin position="1282"/>
        <end position="1319"/>
    </location>
</feature>
<dbReference type="InterPro" id="IPR055163">
    <property type="entry name" value="ALK/LTK-like_GRD"/>
</dbReference>
<gene>
    <name evidence="24" type="ORF">OFUS_LOCUS17501</name>
</gene>
<keyword evidence="7" id="KW-0418">Kinase</keyword>